<keyword evidence="2" id="KW-1185">Reference proteome</keyword>
<dbReference type="Proteomes" id="UP000198601">
    <property type="component" value="Unassembled WGS sequence"/>
</dbReference>
<name>A0A1G4TBC3_9BACL</name>
<protein>
    <submittedName>
        <fullName evidence="1">Uncharacterized protein</fullName>
    </submittedName>
</protein>
<accession>A0A1G4TBC3</accession>
<dbReference type="AlphaFoldDB" id="A0A1G4TBC3"/>
<dbReference type="STRING" id="624147.SAMN04487970_104730"/>
<dbReference type="EMBL" id="FMTT01000047">
    <property type="protein sequence ID" value="SCW78670.1"/>
    <property type="molecule type" value="Genomic_DNA"/>
</dbReference>
<sequence>MKRIFQDPTFSFELLLANAVIYKGCKLIPVRFNKLYAAEGGRAG</sequence>
<organism evidence="1 2">
    <name type="scientific">Paenibacillus tianmuensis</name>
    <dbReference type="NCBI Taxonomy" id="624147"/>
    <lineage>
        <taxon>Bacteria</taxon>
        <taxon>Bacillati</taxon>
        <taxon>Bacillota</taxon>
        <taxon>Bacilli</taxon>
        <taxon>Bacillales</taxon>
        <taxon>Paenibacillaceae</taxon>
        <taxon>Paenibacillus</taxon>
    </lineage>
</organism>
<evidence type="ECO:0000313" key="1">
    <source>
        <dbReference type="EMBL" id="SCW78670.1"/>
    </source>
</evidence>
<proteinExistence type="predicted"/>
<evidence type="ECO:0000313" key="2">
    <source>
        <dbReference type="Proteomes" id="UP000198601"/>
    </source>
</evidence>
<reference evidence="2" key="1">
    <citation type="submission" date="2016-10" db="EMBL/GenBank/DDBJ databases">
        <authorList>
            <person name="Varghese N."/>
            <person name="Submissions S."/>
        </authorList>
    </citation>
    <scope>NUCLEOTIDE SEQUENCE [LARGE SCALE GENOMIC DNA]</scope>
    <source>
        <strain evidence="2">CGMCC 1.8946</strain>
    </source>
</reference>
<gene>
    <name evidence="1" type="ORF">SAMN04487970_104730</name>
</gene>
<dbReference type="RefSeq" id="WP_281180420.1">
    <property type="nucleotide sequence ID" value="NZ_FMTT01000047.1"/>
</dbReference>